<evidence type="ECO:0000313" key="2">
    <source>
        <dbReference type="Proteomes" id="UP001177744"/>
    </source>
</evidence>
<sequence length="198" mass="20946">MERKALPKPPSFQAGVDPKFFAKKHKKAKHTKKMQANNTKAMSARAAAMEALVKPKEVKPKIPKGSGHLAYIAHPSLGSMLVRITKDLGLCQPKSEAKAQTKPQAVAVAAAQTQAQAPKGAQAPTKALSADVTTEGMGLEPYPEDKRGSFHGHSLEQASSNYGPRATCGGCAWNMAGIGSRWQSAKHGGIGHSGMVER</sequence>
<reference evidence="1" key="1">
    <citation type="submission" date="2023-06" db="EMBL/GenBank/DDBJ databases">
        <title>Reference genome for the Northern bat (Eptesicus nilssonii), a most northern bat species.</title>
        <authorList>
            <person name="Laine V.N."/>
            <person name="Pulliainen A.T."/>
            <person name="Lilley T.M."/>
        </authorList>
    </citation>
    <scope>NUCLEOTIDE SEQUENCE</scope>
    <source>
        <strain evidence="1">BLF_Eptnil</strain>
        <tissue evidence="1">Kidney</tissue>
    </source>
</reference>
<comment type="caution">
    <text evidence="1">The sequence shown here is derived from an EMBL/GenBank/DDBJ whole genome shotgun (WGS) entry which is preliminary data.</text>
</comment>
<dbReference type="AlphaFoldDB" id="A0AA40LGK7"/>
<accession>A0AA40LGK7</accession>
<protein>
    <recommendedName>
        <fullName evidence="3">60S ribosomal protein L29</fullName>
    </recommendedName>
</protein>
<evidence type="ECO:0000313" key="1">
    <source>
        <dbReference type="EMBL" id="KAK1331064.1"/>
    </source>
</evidence>
<proteinExistence type="predicted"/>
<name>A0AA40LGK7_CNENI</name>
<dbReference type="Proteomes" id="UP001177744">
    <property type="component" value="Unassembled WGS sequence"/>
</dbReference>
<evidence type="ECO:0008006" key="3">
    <source>
        <dbReference type="Google" id="ProtNLM"/>
    </source>
</evidence>
<keyword evidence="2" id="KW-1185">Reference proteome</keyword>
<organism evidence="1 2">
    <name type="scientific">Cnephaeus nilssonii</name>
    <name type="common">Northern bat</name>
    <name type="synonym">Eptesicus nilssonii</name>
    <dbReference type="NCBI Taxonomy" id="3371016"/>
    <lineage>
        <taxon>Eukaryota</taxon>
        <taxon>Metazoa</taxon>
        <taxon>Chordata</taxon>
        <taxon>Craniata</taxon>
        <taxon>Vertebrata</taxon>
        <taxon>Euteleostomi</taxon>
        <taxon>Mammalia</taxon>
        <taxon>Eutheria</taxon>
        <taxon>Laurasiatheria</taxon>
        <taxon>Chiroptera</taxon>
        <taxon>Yangochiroptera</taxon>
        <taxon>Vespertilionidae</taxon>
        <taxon>Cnephaeus</taxon>
    </lineage>
</organism>
<gene>
    <name evidence="1" type="ORF">QTO34_009012</name>
</gene>
<dbReference type="EMBL" id="JAULJE010000020">
    <property type="protein sequence ID" value="KAK1331064.1"/>
    <property type="molecule type" value="Genomic_DNA"/>
</dbReference>